<evidence type="ECO:0000256" key="1">
    <source>
        <dbReference type="SAM" id="Coils"/>
    </source>
</evidence>
<name>E4XC69_OIKDI</name>
<organism evidence="2">
    <name type="scientific">Oikopleura dioica</name>
    <name type="common">Tunicate</name>
    <dbReference type="NCBI Taxonomy" id="34765"/>
    <lineage>
        <taxon>Eukaryota</taxon>
        <taxon>Metazoa</taxon>
        <taxon>Chordata</taxon>
        <taxon>Tunicata</taxon>
        <taxon>Appendicularia</taxon>
        <taxon>Copelata</taxon>
        <taxon>Oikopleuridae</taxon>
        <taxon>Oikopleura</taxon>
    </lineage>
</organism>
<dbReference type="Proteomes" id="UP000001307">
    <property type="component" value="Unassembled WGS sequence"/>
</dbReference>
<accession>E4XC69</accession>
<proteinExistence type="predicted"/>
<gene>
    <name evidence="2" type="ORF">GSOID_T00007723001</name>
</gene>
<protein>
    <submittedName>
        <fullName evidence="2">Uncharacterized protein</fullName>
    </submittedName>
</protein>
<evidence type="ECO:0000313" key="3">
    <source>
        <dbReference type="Proteomes" id="UP000001307"/>
    </source>
</evidence>
<evidence type="ECO:0000313" key="2">
    <source>
        <dbReference type="EMBL" id="CBY09194.1"/>
    </source>
</evidence>
<keyword evidence="3" id="KW-1185">Reference proteome</keyword>
<reference evidence="2" key="1">
    <citation type="journal article" date="2010" name="Science">
        <title>Plasticity of animal genome architecture unmasked by rapid evolution of a pelagic tunicate.</title>
        <authorList>
            <person name="Denoeud F."/>
            <person name="Henriet S."/>
            <person name="Mungpakdee S."/>
            <person name="Aury J.M."/>
            <person name="Da Silva C."/>
            <person name="Brinkmann H."/>
            <person name="Mikhaleva J."/>
            <person name="Olsen L.C."/>
            <person name="Jubin C."/>
            <person name="Canestro C."/>
            <person name="Bouquet J.M."/>
            <person name="Danks G."/>
            <person name="Poulain J."/>
            <person name="Campsteijn C."/>
            <person name="Adamski M."/>
            <person name="Cross I."/>
            <person name="Yadetie F."/>
            <person name="Muffato M."/>
            <person name="Louis A."/>
            <person name="Butcher S."/>
            <person name="Tsagkogeorga G."/>
            <person name="Konrad A."/>
            <person name="Singh S."/>
            <person name="Jensen M.F."/>
            <person name="Cong E.H."/>
            <person name="Eikeseth-Otteraa H."/>
            <person name="Noel B."/>
            <person name="Anthouard V."/>
            <person name="Porcel B.M."/>
            <person name="Kachouri-Lafond R."/>
            <person name="Nishino A."/>
            <person name="Ugolini M."/>
            <person name="Chourrout P."/>
            <person name="Nishida H."/>
            <person name="Aasland R."/>
            <person name="Huzurbazar S."/>
            <person name="Westhof E."/>
            <person name="Delsuc F."/>
            <person name="Lehrach H."/>
            <person name="Reinhardt R."/>
            <person name="Weissenbach J."/>
            <person name="Roy S.W."/>
            <person name="Artiguenave F."/>
            <person name="Postlethwait J.H."/>
            <person name="Manak J.R."/>
            <person name="Thompson E.M."/>
            <person name="Jaillon O."/>
            <person name="Du Pasquier L."/>
            <person name="Boudinot P."/>
            <person name="Liberles D.A."/>
            <person name="Volff J.N."/>
            <person name="Philippe H."/>
            <person name="Lenhard B."/>
            <person name="Roest Crollius H."/>
            <person name="Wincker P."/>
            <person name="Chourrout D."/>
        </authorList>
    </citation>
    <scope>NUCLEOTIDE SEQUENCE [LARGE SCALE GENOMIC DNA]</scope>
</reference>
<keyword evidence="1" id="KW-0175">Coiled coil</keyword>
<dbReference type="EMBL" id="FN653035">
    <property type="protein sequence ID" value="CBY09194.1"/>
    <property type="molecule type" value="Genomic_DNA"/>
</dbReference>
<sequence>MNDYVLYMKSLESRNKALEMENARVNQENTQLRLEMSERGKTISLLKCSAQISLSQASSLVERVHHDLKFSMS</sequence>
<feature type="coiled-coil region" evidence="1">
    <location>
        <begin position="8"/>
        <end position="35"/>
    </location>
</feature>
<dbReference type="InParanoid" id="E4XC69"/>
<dbReference type="AlphaFoldDB" id="E4XC69"/>